<comment type="caution">
    <text evidence="2">The sequence shown here is derived from an EMBL/GenBank/DDBJ whole genome shotgun (WGS) entry which is preliminary data.</text>
</comment>
<reference evidence="2" key="1">
    <citation type="submission" date="2023-10" db="EMBL/GenBank/DDBJ databases">
        <authorList>
            <person name="Chen Y."/>
            <person name="Shah S."/>
            <person name="Dougan E. K."/>
            <person name="Thang M."/>
            <person name="Chan C."/>
        </authorList>
    </citation>
    <scope>NUCLEOTIDE SEQUENCE [LARGE SCALE GENOMIC DNA]</scope>
</reference>
<name>A0ABN9SS26_9DINO</name>
<evidence type="ECO:0000313" key="3">
    <source>
        <dbReference type="Proteomes" id="UP001189429"/>
    </source>
</evidence>
<feature type="non-terminal residue" evidence="2">
    <location>
        <position position="1"/>
    </location>
</feature>
<evidence type="ECO:0000313" key="2">
    <source>
        <dbReference type="EMBL" id="CAK0834796.1"/>
    </source>
</evidence>
<gene>
    <name evidence="2" type="ORF">PCOR1329_LOCUS32101</name>
</gene>
<dbReference type="Proteomes" id="UP001189429">
    <property type="component" value="Unassembled WGS sequence"/>
</dbReference>
<proteinExistence type="predicted"/>
<feature type="region of interest" description="Disordered" evidence="1">
    <location>
        <begin position="110"/>
        <end position="149"/>
    </location>
</feature>
<protein>
    <submittedName>
        <fullName evidence="2">Uncharacterized protein</fullName>
    </submittedName>
</protein>
<organism evidence="2 3">
    <name type="scientific">Prorocentrum cordatum</name>
    <dbReference type="NCBI Taxonomy" id="2364126"/>
    <lineage>
        <taxon>Eukaryota</taxon>
        <taxon>Sar</taxon>
        <taxon>Alveolata</taxon>
        <taxon>Dinophyceae</taxon>
        <taxon>Prorocentrales</taxon>
        <taxon>Prorocentraceae</taxon>
        <taxon>Prorocentrum</taxon>
    </lineage>
</organism>
<sequence>AAALERAGRELGLGDRGAGEWRALQLAIEGWGPAEGADDAPLPDTFCSAAVEVGLGAGRFRLRLARHGSAALRAAEEAGDFDLAPLELQLVATSPVGDGALAISCGHTEETTRAGAGPAAGGRRANATTILASLGPPLSPPCRRDDDDD</sequence>
<feature type="compositionally biased region" description="Low complexity" evidence="1">
    <location>
        <begin position="113"/>
        <end position="129"/>
    </location>
</feature>
<keyword evidence="3" id="KW-1185">Reference proteome</keyword>
<evidence type="ECO:0000256" key="1">
    <source>
        <dbReference type="SAM" id="MobiDB-lite"/>
    </source>
</evidence>
<accession>A0ABN9SS26</accession>
<dbReference type="EMBL" id="CAUYUJ010012891">
    <property type="protein sequence ID" value="CAK0834796.1"/>
    <property type="molecule type" value="Genomic_DNA"/>
</dbReference>